<comment type="caution">
    <text evidence="2">The sequence shown here is derived from an EMBL/GenBank/DDBJ whole genome shotgun (WGS) entry which is preliminary data.</text>
</comment>
<reference evidence="2 3" key="1">
    <citation type="journal article" date="2013" name="Genome Announc.">
        <title>Genome Sequence of Campylobacter showae UNSWCD, Isolated from a Patient with Crohn's Disease.</title>
        <authorList>
            <person name="Tay A.P."/>
            <person name="Kaakoush N.O."/>
            <person name="Deshpande N.P."/>
            <person name="Chen Z."/>
            <person name="Mitchell H."/>
            <person name="Wilkins M.R."/>
        </authorList>
    </citation>
    <scope>NUCLEOTIDE SEQUENCE [LARGE SCALE GENOMIC DNA]</scope>
    <source>
        <strain evidence="2 3">CSUNSWCD</strain>
    </source>
</reference>
<sequence length="235" mass="25952">MWREGKMAFLKALLIGKARQYGSVAATDELGKAWRSAIFKNAQTGEIYAGELGFEGDEVADTKHHGGVNKAVFANSLENYPAWEAYLGLKNLPLGAMGENLTISGLDENSVNVGDVHKIGSLVLQVTQPRKPCFKLAKRWGNANLTKEIFATGLTGWYYKVLENGSCKAGCEVEILQKSENALSVMQINKLFFNPSENLDLLPKFRALEALPASWQDDINRRLNGSYSTAFMEKL</sequence>
<dbReference type="EMBL" id="AMZQ01000012">
    <property type="protein sequence ID" value="EKU10450.1"/>
    <property type="molecule type" value="Genomic_DNA"/>
</dbReference>
<dbReference type="Proteomes" id="UP000011939">
    <property type="component" value="Unassembled WGS sequence"/>
</dbReference>
<organism evidence="2 3">
    <name type="scientific">Campylobacter showae CSUNSWCD</name>
    <dbReference type="NCBI Taxonomy" id="1244083"/>
    <lineage>
        <taxon>Bacteria</taxon>
        <taxon>Pseudomonadati</taxon>
        <taxon>Campylobacterota</taxon>
        <taxon>Epsilonproteobacteria</taxon>
        <taxon>Campylobacterales</taxon>
        <taxon>Campylobacteraceae</taxon>
        <taxon>Campylobacter</taxon>
    </lineage>
</organism>
<dbReference type="InterPro" id="IPR011037">
    <property type="entry name" value="Pyrv_Knase-like_insert_dom_sf"/>
</dbReference>
<dbReference type="PATRIC" id="fig|1244083.3.peg.2021"/>
<dbReference type="SUPFAM" id="SSF50800">
    <property type="entry name" value="PK beta-barrel domain-like"/>
    <property type="match status" value="1"/>
</dbReference>
<name>M5IHZ9_9BACT</name>
<dbReference type="eggNOG" id="COG2258">
    <property type="taxonomic scope" value="Bacteria"/>
</dbReference>
<dbReference type="PANTHER" id="PTHR30212:SF2">
    <property type="entry name" value="PROTEIN YIIM"/>
    <property type="match status" value="1"/>
</dbReference>
<dbReference type="PROSITE" id="PS51340">
    <property type="entry name" value="MOSC"/>
    <property type="match status" value="1"/>
</dbReference>
<dbReference type="InterPro" id="IPR052353">
    <property type="entry name" value="Benzoxazolinone_Detox_Enz"/>
</dbReference>
<dbReference type="STRING" id="1244083.CSUNSWCD_776"/>
<gene>
    <name evidence="2" type="ORF">CSUNSWCD_776</name>
</gene>
<dbReference type="GO" id="GO:0030151">
    <property type="term" value="F:molybdenum ion binding"/>
    <property type="evidence" value="ECO:0007669"/>
    <property type="project" value="InterPro"/>
</dbReference>
<evidence type="ECO:0000313" key="3">
    <source>
        <dbReference type="Proteomes" id="UP000011939"/>
    </source>
</evidence>
<protein>
    <recommendedName>
        <fullName evidence="1">MOSC domain-containing protein</fullName>
    </recommendedName>
</protein>
<evidence type="ECO:0000313" key="2">
    <source>
        <dbReference type="EMBL" id="EKU10450.1"/>
    </source>
</evidence>
<feature type="domain" description="MOSC" evidence="1">
    <location>
        <begin position="41"/>
        <end position="176"/>
    </location>
</feature>
<dbReference type="GO" id="GO:0030170">
    <property type="term" value="F:pyridoxal phosphate binding"/>
    <property type="evidence" value="ECO:0007669"/>
    <property type="project" value="InterPro"/>
</dbReference>
<dbReference type="GO" id="GO:0003824">
    <property type="term" value="F:catalytic activity"/>
    <property type="evidence" value="ECO:0007669"/>
    <property type="project" value="InterPro"/>
</dbReference>
<dbReference type="AlphaFoldDB" id="M5IHZ9"/>
<accession>M5IHZ9</accession>
<dbReference type="PANTHER" id="PTHR30212">
    <property type="entry name" value="PROTEIN YIIM"/>
    <property type="match status" value="1"/>
</dbReference>
<dbReference type="Gene3D" id="2.40.33.20">
    <property type="entry name" value="PK beta-barrel domain-like"/>
    <property type="match status" value="1"/>
</dbReference>
<proteinExistence type="predicted"/>
<evidence type="ECO:0000259" key="1">
    <source>
        <dbReference type="PROSITE" id="PS51340"/>
    </source>
</evidence>
<dbReference type="Pfam" id="PF03473">
    <property type="entry name" value="MOSC"/>
    <property type="match status" value="1"/>
</dbReference>
<dbReference type="InterPro" id="IPR005302">
    <property type="entry name" value="MoCF_Sase_C"/>
</dbReference>